<dbReference type="EMBL" id="HBED01025571">
    <property type="protein sequence ID" value="CAD8313909.1"/>
    <property type="molecule type" value="Transcribed_RNA"/>
</dbReference>
<accession>A0A7R9W4A8</accession>
<gene>
    <name evidence="2" type="ORF">TDUB1175_LOCUS12698</name>
</gene>
<feature type="chain" id="PRO_5031225469" evidence="1">
    <location>
        <begin position="22"/>
        <end position="126"/>
    </location>
</feature>
<keyword evidence="1" id="KW-0732">Signal</keyword>
<organism evidence="2">
    <name type="scientific">Pseudictyota dubia</name>
    <dbReference type="NCBI Taxonomy" id="2749911"/>
    <lineage>
        <taxon>Eukaryota</taxon>
        <taxon>Sar</taxon>
        <taxon>Stramenopiles</taxon>
        <taxon>Ochrophyta</taxon>
        <taxon>Bacillariophyta</taxon>
        <taxon>Mediophyceae</taxon>
        <taxon>Biddulphiophycidae</taxon>
        <taxon>Eupodiscales</taxon>
        <taxon>Odontellaceae</taxon>
        <taxon>Pseudictyota</taxon>
    </lineage>
</organism>
<sequence>MKNVTSIIVVIFACIAAVASGHEELGEWLTSDHEGRELYGGKYMKGGSNSNSNSYGGKFMKGYDKKDWGALYNRCCKPKKGIDTSCDCPIKNGDWKKFLPEKIYEHQMKKWATACKGTIRDKKYGK</sequence>
<name>A0A7R9W4A8_9STRA</name>
<evidence type="ECO:0000256" key="1">
    <source>
        <dbReference type="SAM" id="SignalP"/>
    </source>
</evidence>
<dbReference type="AlphaFoldDB" id="A0A7R9W4A8"/>
<proteinExistence type="predicted"/>
<feature type="signal peptide" evidence="1">
    <location>
        <begin position="1"/>
        <end position="21"/>
    </location>
</feature>
<protein>
    <submittedName>
        <fullName evidence="2">Uncharacterized protein</fullName>
    </submittedName>
</protein>
<reference evidence="2" key="1">
    <citation type="submission" date="2021-01" db="EMBL/GenBank/DDBJ databases">
        <authorList>
            <person name="Corre E."/>
            <person name="Pelletier E."/>
            <person name="Niang G."/>
            <person name="Scheremetjew M."/>
            <person name="Finn R."/>
            <person name="Kale V."/>
            <person name="Holt S."/>
            <person name="Cochrane G."/>
            <person name="Meng A."/>
            <person name="Brown T."/>
            <person name="Cohen L."/>
        </authorList>
    </citation>
    <scope>NUCLEOTIDE SEQUENCE</scope>
    <source>
        <strain evidence="2">CCMP147</strain>
    </source>
</reference>
<evidence type="ECO:0000313" key="2">
    <source>
        <dbReference type="EMBL" id="CAD8313909.1"/>
    </source>
</evidence>